<evidence type="ECO:0008006" key="3">
    <source>
        <dbReference type="Google" id="ProtNLM"/>
    </source>
</evidence>
<dbReference type="InterPro" id="IPR011990">
    <property type="entry name" value="TPR-like_helical_dom_sf"/>
</dbReference>
<dbReference type="Gene3D" id="1.25.40.10">
    <property type="entry name" value="Tetratricopeptide repeat domain"/>
    <property type="match status" value="1"/>
</dbReference>
<evidence type="ECO:0000313" key="2">
    <source>
        <dbReference type="Proteomes" id="UP000035721"/>
    </source>
</evidence>
<name>A0A077M8X0_9MICO</name>
<dbReference type="Proteomes" id="UP000035721">
    <property type="component" value="Unassembled WGS sequence"/>
</dbReference>
<protein>
    <recommendedName>
        <fullName evidence="3">Tetratricopeptide repeat protein</fullName>
    </recommendedName>
</protein>
<gene>
    <name evidence="1" type="ORF">BN12_960001</name>
</gene>
<dbReference type="EMBL" id="CAJB01000432">
    <property type="protein sequence ID" value="CCH80479.1"/>
    <property type="molecule type" value="Genomic_DNA"/>
</dbReference>
<comment type="caution">
    <text evidence="1">The sequence shown here is derived from an EMBL/GenBank/DDBJ whole genome shotgun (WGS) entry which is preliminary data.</text>
</comment>
<accession>A0A077M8X0</accession>
<sequence length="113" mass="12184">MLCTLLHDLGHPDAALDHGRQAVEGFDDLADRSPGFRRDLARSLMAVARVRLDHGEAARATKDAQRALALLEGLTAEQEAHITQAVTRRSHDLATAQSLVRQAREAAWGAAGP</sequence>
<reference evidence="1 2" key="1">
    <citation type="journal article" date="2013" name="ISME J.">
        <title>A metabolic model for members of the genus Tetrasphaera involved in enhanced biological phosphorus removal.</title>
        <authorList>
            <person name="Kristiansen R."/>
            <person name="Nguyen H.T.T."/>
            <person name="Saunders A.M."/>
            <person name="Nielsen J.L."/>
            <person name="Wimmer R."/>
            <person name="Le V.Q."/>
            <person name="McIlroy S.J."/>
            <person name="Petrovski S."/>
            <person name="Seviour R.J."/>
            <person name="Calteau A."/>
            <person name="Nielsen K.L."/>
            <person name="Nielsen P.H."/>
        </authorList>
    </citation>
    <scope>NUCLEOTIDE SEQUENCE [LARGE SCALE GENOMIC DNA]</scope>
    <source>
        <strain evidence="1 2">T1-X7</strain>
    </source>
</reference>
<evidence type="ECO:0000313" key="1">
    <source>
        <dbReference type="EMBL" id="CCH80479.1"/>
    </source>
</evidence>
<organism evidence="1 2">
    <name type="scientific">Nostocoides japonicum T1-X7</name>
    <dbReference type="NCBI Taxonomy" id="1194083"/>
    <lineage>
        <taxon>Bacteria</taxon>
        <taxon>Bacillati</taxon>
        <taxon>Actinomycetota</taxon>
        <taxon>Actinomycetes</taxon>
        <taxon>Micrococcales</taxon>
        <taxon>Intrasporangiaceae</taxon>
        <taxon>Nostocoides</taxon>
    </lineage>
</organism>
<dbReference type="AlphaFoldDB" id="A0A077M8X0"/>
<dbReference type="SUPFAM" id="SSF48452">
    <property type="entry name" value="TPR-like"/>
    <property type="match status" value="1"/>
</dbReference>
<keyword evidence="2" id="KW-1185">Reference proteome</keyword>
<proteinExistence type="predicted"/>